<evidence type="ECO:0000313" key="2">
    <source>
        <dbReference type="Proteomes" id="UP000254502"/>
    </source>
</evidence>
<gene>
    <name evidence="1" type="ORF">NCTC5664_02666</name>
</gene>
<dbReference type="EMBL" id="UHAQ01000003">
    <property type="protein sequence ID" value="SUK84631.1"/>
    <property type="molecule type" value="Genomic_DNA"/>
</dbReference>
<proteinExistence type="predicted"/>
<evidence type="ECO:0000313" key="1">
    <source>
        <dbReference type="EMBL" id="SUK84631.1"/>
    </source>
</evidence>
<organism evidence="1 2">
    <name type="scientific">Staphylococcus aureus</name>
    <dbReference type="NCBI Taxonomy" id="1280"/>
    <lineage>
        <taxon>Bacteria</taxon>
        <taxon>Bacillati</taxon>
        <taxon>Bacillota</taxon>
        <taxon>Bacilli</taxon>
        <taxon>Bacillales</taxon>
        <taxon>Staphylococcaceae</taxon>
        <taxon>Staphylococcus</taxon>
    </lineage>
</organism>
<name>A0A380E250_STAAU</name>
<protein>
    <submittedName>
        <fullName evidence="1">Uncharacterized protein</fullName>
    </submittedName>
</protein>
<sequence length="30" mass="3285">MGKLIKYISILIVIVLVLSAAEKAVIKTKE</sequence>
<dbReference type="Proteomes" id="UP000254502">
    <property type="component" value="Unassembled WGS sequence"/>
</dbReference>
<accession>A0A380E250</accession>
<dbReference type="AlphaFoldDB" id="A0A380E250"/>
<reference evidence="1 2" key="1">
    <citation type="submission" date="2018-06" db="EMBL/GenBank/DDBJ databases">
        <authorList>
            <consortium name="Pathogen Informatics"/>
            <person name="Doyle S."/>
        </authorList>
    </citation>
    <scope>NUCLEOTIDE SEQUENCE [LARGE SCALE GENOMIC DNA]</scope>
    <source>
        <strain evidence="1 2">NCTC5664</strain>
    </source>
</reference>